<dbReference type="OrthoDB" id="5427526at2759"/>
<evidence type="ECO:0000313" key="2">
    <source>
        <dbReference type="EMBL" id="KAF2021839.1"/>
    </source>
</evidence>
<organism evidence="2 3">
    <name type="scientific">Aaosphaeria arxii CBS 175.79</name>
    <dbReference type="NCBI Taxonomy" id="1450172"/>
    <lineage>
        <taxon>Eukaryota</taxon>
        <taxon>Fungi</taxon>
        <taxon>Dikarya</taxon>
        <taxon>Ascomycota</taxon>
        <taxon>Pezizomycotina</taxon>
        <taxon>Dothideomycetes</taxon>
        <taxon>Pleosporomycetidae</taxon>
        <taxon>Pleosporales</taxon>
        <taxon>Pleosporales incertae sedis</taxon>
        <taxon>Aaosphaeria</taxon>
    </lineage>
</organism>
<gene>
    <name evidence="2" type="ORF">BU24DRAFT_30557</name>
</gene>
<feature type="compositionally biased region" description="Acidic residues" evidence="1">
    <location>
        <begin position="78"/>
        <end position="95"/>
    </location>
</feature>
<dbReference type="AlphaFoldDB" id="A0A6A5Y928"/>
<dbReference type="RefSeq" id="XP_033390178.1">
    <property type="nucleotide sequence ID" value="XM_033522828.1"/>
</dbReference>
<keyword evidence="3" id="KW-1185">Reference proteome</keyword>
<accession>A0A6A5Y928</accession>
<proteinExistence type="predicted"/>
<sequence length="400" mass="43897">MSSPPQTPTHRPASSHRRYPSSLDMSHNATPSRRHSLHRRSSGYSPMTPQSSHGFEPGSPVQNNDGGGDNELGNLADELGDIWDDEEEEGVDGDFGEELELPQEGENGIGVALDHDGSVGHNGVPRDSGVVMQSSSPDSKTTLSPFAAAKQNGRRHQRQRSLYDGSDYGDDSDLEVNEGISAGLERQMAGIESLARRGIEENGSSSDQVVKRFMERLRDLGSQTSIENGAMRLKTTHDALASHLTHQSRTLTSLSASFSGPRAIIPDPETIDSLLPLINSTLELLPHASPEALHLITQLTFSNREMSQHLSNVSDSLHMSRQGQTNAARRLKTAKDQLADWKKETDLRDQGIHYIESGDWDRKLKERDAKRDCGSVLEGFEETCGMWRKRLCEGLNVASA</sequence>
<feature type="compositionally biased region" description="Polar residues" evidence="1">
    <location>
        <begin position="131"/>
        <end position="144"/>
    </location>
</feature>
<name>A0A6A5Y928_9PLEO</name>
<feature type="region of interest" description="Disordered" evidence="1">
    <location>
        <begin position="1"/>
        <end position="95"/>
    </location>
</feature>
<dbReference type="Proteomes" id="UP000799778">
    <property type="component" value="Unassembled WGS sequence"/>
</dbReference>
<evidence type="ECO:0000256" key="1">
    <source>
        <dbReference type="SAM" id="MobiDB-lite"/>
    </source>
</evidence>
<dbReference type="EMBL" id="ML978066">
    <property type="protein sequence ID" value="KAF2021839.1"/>
    <property type="molecule type" value="Genomic_DNA"/>
</dbReference>
<evidence type="ECO:0000313" key="3">
    <source>
        <dbReference type="Proteomes" id="UP000799778"/>
    </source>
</evidence>
<feature type="compositionally biased region" description="Polar residues" evidence="1">
    <location>
        <begin position="43"/>
        <end position="53"/>
    </location>
</feature>
<reference evidence="2" key="1">
    <citation type="journal article" date="2020" name="Stud. Mycol.">
        <title>101 Dothideomycetes genomes: a test case for predicting lifestyles and emergence of pathogens.</title>
        <authorList>
            <person name="Haridas S."/>
            <person name="Albert R."/>
            <person name="Binder M."/>
            <person name="Bloem J."/>
            <person name="Labutti K."/>
            <person name="Salamov A."/>
            <person name="Andreopoulos B."/>
            <person name="Baker S."/>
            <person name="Barry K."/>
            <person name="Bills G."/>
            <person name="Bluhm B."/>
            <person name="Cannon C."/>
            <person name="Castanera R."/>
            <person name="Culley D."/>
            <person name="Daum C."/>
            <person name="Ezra D."/>
            <person name="Gonzalez J."/>
            <person name="Henrissat B."/>
            <person name="Kuo A."/>
            <person name="Liang C."/>
            <person name="Lipzen A."/>
            <person name="Lutzoni F."/>
            <person name="Magnuson J."/>
            <person name="Mondo S."/>
            <person name="Nolan M."/>
            <person name="Ohm R."/>
            <person name="Pangilinan J."/>
            <person name="Park H.-J."/>
            <person name="Ramirez L."/>
            <person name="Alfaro M."/>
            <person name="Sun H."/>
            <person name="Tritt A."/>
            <person name="Yoshinaga Y."/>
            <person name="Zwiers L.-H."/>
            <person name="Turgeon B."/>
            <person name="Goodwin S."/>
            <person name="Spatafora J."/>
            <person name="Crous P."/>
            <person name="Grigoriev I."/>
        </authorList>
    </citation>
    <scope>NUCLEOTIDE SEQUENCE</scope>
    <source>
        <strain evidence="2">CBS 175.79</strain>
    </source>
</reference>
<dbReference type="GeneID" id="54280225"/>
<protein>
    <submittedName>
        <fullName evidence="2">Uncharacterized protein</fullName>
    </submittedName>
</protein>
<feature type="region of interest" description="Disordered" evidence="1">
    <location>
        <begin position="118"/>
        <end position="174"/>
    </location>
</feature>
<feature type="compositionally biased region" description="Basic residues" evidence="1">
    <location>
        <begin position="32"/>
        <end position="41"/>
    </location>
</feature>